<keyword evidence="3 5" id="KW-0560">Oxidoreductase</keyword>
<dbReference type="InterPro" id="IPR002346">
    <property type="entry name" value="Mopterin_DH_FAD-bd"/>
</dbReference>
<organism evidence="5 6">
    <name type="scientific">Candidatus Sulfuritelmatomonas gaucii</name>
    <dbReference type="NCBI Taxonomy" id="2043161"/>
    <lineage>
        <taxon>Bacteria</taxon>
        <taxon>Pseudomonadati</taxon>
        <taxon>Acidobacteriota</taxon>
        <taxon>Terriglobia</taxon>
        <taxon>Terriglobales</taxon>
        <taxon>Acidobacteriaceae</taxon>
        <taxon>Candidatus Sulfuritelmatomonas</taxon>
    </lineage>
</organism>
<dbReference type="SMART" id="SM01092">
    <property type="entry name" value="CO_deh_flav_C"/>
    <property type="match status" value="1"/>
</dbReference>
<evidence type="ECO:0000256" key="2">
    <source>
        <dbReference type="ARBA" id="ARBA00022827"/>
    </source>
</evidence>
<dbReference type="InterPro" id="IPR036318">
    <property type="entry name" value="FAD-bd_PCMH-like_sf"/>
</dbReference>
<dbReference type="Pfam" id="PF03450">
    <property type="entry name" value="CO_deh_flav_C"/>
    <property type="match status" value="1"/>
</dbReference>
<dbReference type="InterPro" id="IPR016169">
    <property type="entry name" value="FAD-bd_PCMH_sub2"/>
</dbReference>
<reference evidence="6" key="1">
    <citation type="submission" date="2018-02" db="EMBL/GenBank/DDBJ databases">
        <authorList>
            <person name="Hausmann B."/>
        </authorList>
    </citation>
    <scope>NUCLEOTIDE SEQUENCE [LARGE SCALE GENOMIC DNA]</scope>
    <source>
        <strain evidence="6">Peat soil MAG SbA5</strain>
    </source>
</reference>
<evidence type="ECO:0000256" key="1">
    <source>
        <dbReference type="ARBA" id="ARBA00022630"/>
    </source>
</evidence>
<proteinExistence type="predicted"/>
<dbReference type="GO" id="GO:0043885">
    <property type="term" value="F:anaerobic carbon-monoxide dehydrogenase activity"/>
    <property type="evidence" value="ECO:0007669"/>
    <property type="project" value="UniProtKB-EC"/>
</dbReference>
<dbReference type="InterPro" id="IPR036683">
    <property type="entry name" value="CO_DH_flav_C_dom_sf"/>
</dbReference>
<keyword evidence="1" id="KW-0285">Flavoprotein</keyword>
<feature type="domain" description="FAD-binding PCMH-type" evidence="4">
    <location>
        <begin position="6"/>
        <end position="229"/>
    </location>
</feature>
<gene>
    <name evidence="5" type="ORF">SBA5_150083</name>
</gene>
<dbReference type="InterPro" id="IPR016166">
    <property type="entry name" value="FAD-bd_PCMH"/>
</dbReference>
<dbReference type="OrthoDB" id="9774454at2"/>
<evidence type="ECO:0000313" key="6">
    <source>
        <dbReference type="Proteomes" id="UP000239735"/>
    </source>
</evidence>
<dbReference type="PANTHER" id="PTHR42659:SF2">
    <property type="entry name" value="XANTHINE DEHYDROGENASE SUBUNIT C-RELATED"/>
    <property type="match status" value="1"/>
</dbReference>
<dbReference type="GO" id="GO:0071949">
    <property type="term" value="F:FAD binding"/>
    <property type="evidence" value="ECO:0007669"/>
    <property type="project" value="InterPro"/>
</dbReference>
<dbReference type="EMBL" id="OKRB01000057">
    <property type="protein sequence ID" value="SPE18349.1"/>
    <property type="molecule type" value="Genomic_DNA"/>
</dbReference>
<dbReference type="InterPro" id="IPR016167">
    <property type="entry name" value="FAD-bd_PCMH_sub1"/>
</dbReference>
<evidence type="ECO:0000313" key="5">
    <source>
        <dbReference type="EMBL" id="SPE18349.1"/>
    </source>
</evidence>
<dbReference type="InterPro" id="IPR005107">
    <property type="entry name" value="CO_DH_flav_C"/>
</dbReference>
<dbReference type="Pfam" id="PF00941">
    <property type="entry name" value="FAD_binding_5"/>
    <property type="match status" value="1"/>
</dbReference>
<dbReference type="SUPFAM" id="SSF55447">
    <property type="entry name" value="CO dehydrogenase flavoprotein C-terminal domain-like"/>
    <property type="match status" value="1"/>
</dbReference>
<dbReference type="Gene3D" id="3.30.390.50">
    <property type="entry name" value="CO dehydrogenase flavoprotein, C-terminal domain"/>
    <property type="match status" value="1"/>
</dbReference>
<dbReference type="Gene3D" id="3.30.43.10">
    <property type="entry name" value="Uridine Diphospho-n-acetylenolpyruvylglucosamine Reductase, domain 2"/>
    <property type="match status" value="1"/>
</dbReference>
<protein>
    <submittedName>
        <fullName evidence="5">Carbon-monoxide dehydrogenase (Acceptor)</fullName>
        <ecNumber evidence="5">1.2.7.4</ecNumber>
    </submittedName>
</protein>
<dbReference type="AlphaFoldDB" id="A0A2N9L534"/>
<keyword evidence="2" id="KW-0274">FAD</keyword>
<accession>A0A2N9L534</accession>
<name>A0A2N9L534_9BACT</name>
<dbReference type="Proteomes" id="UP000239735">
    <property type="component" value="Unassembled WGS sequence"/>
</dbReference>
<dbReference type="PROSITE" id="PS51387">
    <property type="entry name" value="FAD_PCMH"/>
    <property type="match status" value="1"/>
</dbReference>
<evidence type="ECO:0000256" key="3">
    <source>
        <dbReference type="ARBA" id="ARBA00023002"/>
    </source>
</evidence>
<evidence type="ECO:0000259" key="4">
    <source>
        <dbReference type="PROSITE" id="PS51387"/>
    </source>
</evidence>
<dbReference type="EC" id="1.2.7.4" evidence="5"/>
<dbReference type="Gene3D" id="3.30.465.10">
    <property type="match status" value="2"/>
</dbReference>
<dbReference type="InterPro" id="IPR051312">
    <property type="entry name" value="Diverse_Substr_Oxidored"/>
</dbReference>
<dbReference type="PANTHER" id="PTHR42659">
    <property type="entry name" value="XANTHINE DEHYDROGENASE SUBUNIT C-RELATED"/>
    <property type="match status" value="1"/>
</dbReference>
<dbReference type="SUPFAM" id="SSF56176">
    <property type="entry name" value="FAD-binding/transporter-associated domain-like"/>
    <property type="match status" value="1"/>
</dbReference>
<sequence>MAVIRDVMPAFDLLQPTSAADAHKLLQQHGEQAWIMAGGLDSLDWLKDRIKKPKVLIDLSGVDELKGIRTSGDGIEIGAMTTLTEIANSPVINTRYSVLSEAVSVVASPQIRNQGTLGGNVSQDTRCWYYRGGWPCYRAGGNTCYADTPVGRNREHAIFGANRCVAVHPSDSVPALIALGAKFVLLTPKGQKVVDAEDYFVGPEIDITNMTVLQPGELLTAIRIPSTWAGARFYFEKIRDRNVWDFPLMNVASAMFVSGGVIDRIRLAVSAVAPRPMRLKHVERAVTGKPAEASTGEMAGRMAVEGAIPLQFNAYKIPLMRNLVKRAIAGVQESSWT</sequence>